<feature type="region of interest" description="Disordered" evidence="3">
    <location>
        <begin position="1"/>
        <end position="30"/>
    </location>
</feature>
<reference evidence="6 7" key="1">
    <citation type="journal article" date="2018" name="Nat. Ecol. Evol.">
        <title>Shark genomes provide insights into elasmobranch evolution and the origin of vertebrates.</title>
        <authorList>
            <person name="Hara Y"/>
            <person name="Yamaguchi K"/>
            <person name="Onimaru K"/>
            <person name="Kadota M"/>
            <person name="Koyanagi M"/>
            <person name="Keeley SD"/>
            <person name="Tatsumi K"/>
            <person name="Tanaka K"/>
            <person name="Motone F"/>
            <person name="Kageyama Y"/>
            <person name="Nozu R"/>
            <person name="Adachi N"/>
            <person name="Nishimura O"/>
            <person name="Nakagawa R"/>
            <person name="Tanegashima C"/>
            <person name="Kiyatake I"/>
            <person name="Matsumoto R"/>
            <person name="Murakumo K"/>
            <person name="Nishida K"/>
            <person name="Terakita A"/>
            <person name="Kuratani S"/>
            <person name="Sato K"/>
            <person name="Hyodo S Kuraku.S."/>
        </authorList>
    </citation>
    <scope>NUCLEOTIDE SEQUENCE [LARGE SCALE GENOMIC DNA]</scope>
</reference>
<evidence type="ECO:0000256" key="3">
    <source>
        <dbReference type="SAM" id="MobiDB-lite"/>
    </source>
</evidence>
<feature type="region of interest" description="Disordered" evidence="3">
    <location>
        <begin position="309"/>
        <end position="329"/>
    </location>
</feature>
<feature type="compositionally biased region" description="Basic and acidic residues" evidence="3">
    <location>
        <begin position="218"/>
        <end position="231"/>
    </location>
</feature>
<feature type="domain" description="Set2 Rpb1 interacting" evidence="5">
    <location>
        <begin position="453"/>
        <end position="522"/>
    </location>
</feature>
<dbReference type="OMA" id="TEHACES"/>
<dbReference type="InterPro" id="IPR038190">
    <property type="entry name" value="SRI_sf"/>
</dbReference>
<feature type="compositionally biased region" description="Basic and acidic residues" evidence="3">
    <location>
        <begin position="353"/>
        <end position="362"/>
    </location>
</feature>
<dbReference type="GO" id="GO:0006355">
    <property type="term" value="P:regulation of DNA-templated transcription"/>
    <property type="evidence" value="ECO:0007669"/>
    <property type="project" value="InterPro"/>
</dbReference>
<keyword evidence="2" id="KW-0539">Nucleus</keyword>
<evidence type="ECO:0000256" key="1">
    <source>
        <dbReference type="ARBA" id="ARBA00004123"/>
    </source>
</evidence>
<evidence type="ECO:0000313" key="7">
    <source>
        <dbReference type="Proteomes" id="UP000288216"/>
    </source>
</evidence>
<feature type="region of interest" description="Disordered" evidence="3">
    <location>
        <begin position="353"/>
        <end position="402"/>
    </location>
</feature>
<evidence type="ECO:0000259" key="4">
    <source>
        <dbReference type="Pfam" id="PF06959"/>
    </source>
</evidence>
<evidence type="ECO:0000313" key="6">
    <source>
        <dbReference type="EMBL" id="GCB78150.1"/>
    </source>
</evidence>
<dbReference type="Gene3D" id="6.10.250.2460">
    <property type="match status" value="1"/>
</dbReference>
<feature type="domain" description="RecQ helicase-like 5" evidence="4">
    <location>
        <begin position="166"/>
        <end position="295"/>
    </location>
</feature>
<dbReference type="Gene3D" id="6.10.250.3140">
    <property type="match status" value="1"/>
</dbReference>
<dbReference type="Pfam" id="PF06959">
    <property type="entry name" value="RecQ5"/>
    <property type="match status" value="1"/>
</dbReference>
<dbReference type="InterPro" id="IPR010716">
    <property type="entry name" value="RECQ5"/>
</dbReference>
<feature type="region of interest" description="Disordered" evidence="3">
    <location>
        <begin position="207"/>
        <end position="271"/>
    </location>
</feature>
<accession>A0A401PYI4</accession>
<feature type="compositionally biased region" description="Low complexity" evidence="3">
    <location>
        <begin position="242"/>
        <end position="252"/>
    </location>
</feature>
<keyword evidence="7" id="KW-1185">Reference proteome</keyword>
<feature type="compositionally biased region" description="Acidic residues" evidence="3">
    <location>
        <begin position="9"/>
        <end position="19"/>
    </location>
</feature>
<dbReference type="STRING" id="75743.A0A401PYI4"/>
<gene>
    <name evidence="6" type="ORF">scyTo_0015774</name>
</gene>
<dbReference type="Proteomes" id="UP000288216">
    <property type="component" value="Unassembled WGS sequence"/>
</dbReference>
<protein>
    <submittedName>
        <fullName evidence="6">Uncharacterized protein</fullName>
    </submittedName>
</protein>
<comment type="subcellular location">
    <subcellularLocation>
        <location evidence="1">Nucleus</location>
    </subcellularLocation>
</comment>
<dbReference type="OrthoDB" id="10261556at2759"/>
<sequence>MLPACIGHDDEDSDNESNGDGESRKKEWNSFFQKQMKLRKNGEPAKDNFVPPDPDCPLRDAANRKIPKLSVKTREHCLYMLEEALTKIKQQGVAKPEWANPHSCAIEMEYEAFKITKMANLYKALVLRKVGEINKSTQNEPLHPQLTKMETTVATACDKDGEGFISTSRLYSFKRKRIGVGDQSSPSPFQTAGEMLKNSVLVNNEQRNGAGSESLVYHSDRAGKKDTRSPDISKPSEGNNESTGHSLPLHSSPSKKKPTKKQLLAESAKKDSQNIAKLFQQSKSKGVAEASAKGLINVCSTLINDAQEEVNRKGSPSTWMLPEELESSPDHDKVIKTVNLNTTPRHLQTCHDMEEKTSDRGRHTQKIPGGKMLGDASSQGWEAAPSAGEKRPATDERLGSLKRQRTSINSSILCPAEVKGSQIKKKVTFESLFQSSQRESIKTPPVASNGGQLKQTADIVVKCLTPYYKEGRFASKDLFKAFARHLSHLLLVEENAVKRNVKEAAQHLIHSFFKNCRRCEREDDWENLNST</sequence>
<name>A0A401PYI4_SCYTO</name>
<dbReference type="Pfam" id="PF08236">
    <property type="entry name" value="SRI"/>
    <property type="match status" value="1"/>
</dbReference>
<dbReference type="InterPro" id="IPR013257">
    <property type="entry name" value="SRI"/>
</dbReference>
<dbReference type="Gene3D" id="1.10.1740.100">
    <property type="entry name" value="Set2, Rpb1 interacting domain"/>
    <property type="match status" value="1"/>
</dbReference>
<feature type="compositionally biased region" description="Basic and acidic residues" evidence="3">
    <location>
        <begin position="388"/>
        <end position="399"/>
    </location>
</feature>
<comment type="caution">
    <text evidence="6">The sequence shown here is derived from an EMBL/GenBank/DDBJ whole genome shotgun (WGS) entry which is preliminary data.</text>
</comment>
<dbReference type="EMBL" id="BFAA01009114">
    <property type="protein sequence ID" value="GCB78150.1"/>
    <property type="molecule type" value="Genomic_DNA"/>
</dbReference>
<evidence type="ECO:0000259" key="5">
    <source>
        <dbReference type="Pfam" id="PF08236"/>
    </source>
</evidence>
<dbReference type="GO" id="GO:0005694">
    <property type="term" value="C:chromosome"/>
    <property type="evidence" value="ECO:0007669"/>
    <property type="project" value="InterPro"/>
</dbReference>
<organism evidence="6 7">
    <name type="scientific">Scyliorhinus torazame</name>
    <name type="common">Cloudy catshark</name>
    <name type="synonym">Catulus torazame</name>
    <dbReference type="NCBI Taxonomy" id="75743"/>
    <lineage>
        <taxon>Eukaryota</taxon>
        <taxon>Metazoa</taxon>
        <taxon>Chordata</taxon>
        <taxon>Craniata</taxon>
        <taxon>Vertebrata</taxon>
        <taxon>Chondrichthyes</taxon>
        <taxon>Elasmobranchii</taxon>
        <taxon>Galeomorphii</taxon>
        <taxon>Galeoidea</taxon>
        <taxon>Carcharhiniformes</taxon>
        <taxon>Scyliorhinidae</taxon>
        <taxon>Scyliorhinus</taxon>
    </lineage>
</organism>
<dbReference type="AlphaFoldDB" id="A0A401PYI4"/>
<evidence type="ECO:0000256" key="2">
    <source>
        <dbReference type="ARBA" id="ARBA00023242"/>
    </source>
</evidence>
<proteinExistence type="predicted"/>